<dbReference type="Proteomes" id="UP000182649">
    <property type="component" value="Unassembled WGS sequence"/>
</dbReference>
<organism evidence="1 2">
    <name type="scientific">Nitrosospira multiformis</name>
    <dbReference type="NCBI Taxonomy" id="1231"/>
    <lineage>
        <taxon>Bacteria</taxon>
        <taxon>Pseudomonadati</taxon>
        <taxon>Pseudomonadota</taxon>
        <taxon>Betaproteobacteria</taxon>
        <taxon>Nitrosomonadales</taxon>
        <taxon>Nitrosomonadaceae</taxon>
        <taxon>Nitrosospira</taxon>
    </lineage>
</organism>
<evidence type="ECO:0000313" key="1">
    <source>
        <dbReference type="EMBL" id="SFU69599.1"/>
    </source>
</evidence>
<gene>
    <name evidence="1" type="ORF">SAMN05216417_11634</name>
</gene>
<dbReference type="EMBL" id="FPBZ01000016">
    <property type="protein sequence ID" value="SFU69599.1"/>
    <property type="molecule type" value="Genomic_DNA"/>
</dbReference>
<protein>
    <submittedName>
        <fullName evidence="1">Uncharacterized protein</fullName>
    </submittedName>
</protein>
<dbReference type="RefSeq" id="WP_081363639.1">
    <property type="nucleotide sequence ID" value="NZ_FPBZ01000016.1"/>
</dbReference>
<sequence length="129" mass="12845">MKDDKDALSMHTNLITATPARLHPGRAAVLAAVVIATLTLAGCIPATPRLDAQSGIAVNIARTQQIANPNASRDNAPVEGIDGQAGDAAVDSYRESFVNPRPALSGGVVNVGSGRAGSGGGGGGGMFGR</sequence>
<evidence type="ECO:0000313" key="2">
    <source>
        <dbReference type="Proteomes" id="UP000182649"/>
    </source>
</evidence>
<accession>A0A1I7I9G8</accession>
<reference evidence="1 2" key="1">
    <citation type="submission" date="2016-10" db="EMBL/GenBank/DDBJ databases">
        <authorList>
            <person name="de Groot N.N."/>
        </authorList>
    </citation>
    <scope>NUCLEOTIDE SEQUENCE [LARGE SCALE GENOMIC DNA]</scope>
    <source>
        <strain evidence="1 2">Nl14</strain>
    </source>
</reference>
<dbReference type="AlphaFoldDB" id="A0A1I7I9G8"/>
<name>A0A1I7I9G8_9PROT</name>
<dbReference type="OrthoDB" id="8537668at2"/>
<proteinExistence type="predicted"/>